<accession>A0A914YYT9</accession>
<organism evidence="1 2">
    <name type="scientific">Panagrolaimus superbus</name>
    <dbReference type="NCBI Taxonomy" id="310955"/>
    <lineage>
        <taxon>Eukaryota</taxon>
        <taxon>Metazoa</taxon>
        <taxon>Ecdysozoa</taxon>
        <taxon>Nematoda</taxon>
        <taxon>Chromadorea</taxon>
        <taxon>Rhabditida</taxon>
        <taxon>Tylenchina</taxon>
        <taxon>Panagrolaimomorpha</taxon>
        <taxon>Panagrolaimoidea</taxon>
        <taxon>Panagrolaimidae</taxon>
        <taxon>Panagrolaimus</taxon>
    </lineage>
</organism>
<keyword evidence="1" id="KW-1185">Reference proteome</keyword>
<dbReference type="WBParaSite" id="PSU_v2.g4800.t1">
    <property type="protein sequence ID" value="PSU_v2.g4800.t1"/>
    <property type="gene ID" value="PSU_v2.g4800"/>
</dbReference>
<evidence type="ECO:0000313" key="1">
    <source>
        <dbReference type="Proteomes" id="UP000887577"/>
    </source>
</evidence>
<evidence type="ECO:0000313" key="2">
    <source>
        <dbReference type="WBParaSite" id="PSU_v2.g4800.t1"/>
    </source>
</evidence>
<proteinExistence type="predicted"/>
<reference evidence="2" key="1">
    <citation type="submission" date="2022-11" db="UniProtKB">
        <authorList>
            <consortium name="WormBaseParasite"/>
        </authorList>
    </citation>
    <scope>IDENTIFICATION</scope>
</reference>
<dbReference type="Proteomes" id="UP000887577">
    <property type="component" value="Unplaced"/>
</dbReference>
<protein>
    <submittedName>
        <fullName evidence="2">Uncharacterized protein</fullName>
    </submittedName>
</protein>
<sequence length="213" mass="23651">MINDIFLASSKPSVAIPDQQSFKSVIIHKSSNIPPVIGDDFLDQIHETKPCAKQPAPVVGDDFLDQIQTSNFAQRRAPIVEDDFLNQIGRSNDIVTVKNGNSSSMPFGSSSSKPSFAVPGQQPFKPVIIHKSSNLPFFEDDTLAKLINSAEIGVNYDSDGSESTAPETSNRNFTPLEYKIDHYLNVPNFIVVNKMKKEIAQSMPKYVFCIFYF</sequence>
<dbReference type="AlphaFoldDB" id="A0A914YYT9"/>
<name>A0A914YYT9_9BILA</name>